<dbReference type="Proteomes" id="UP000597138">
    <property type="component" value="Unassembled WGS sequence"/>
</dbReference>
<evidence type="ECO:0000313" key="2">
    <source>
        <dbReference type="Proteomes" id="UP000597138"/>
    </source>
</evidence>
<keyword evidence="2" id="KW-1185">Reference proteome</keyword>
<name>A0ABQ1S4Q3_9BURK</name>
<organism evidence="1 2">
    <name type="scientific">Caballeronia grimmiae</name>
    <dbReference type="NCBI Taxonomy" id="1071679"/>
    <lineage>
        <taxon>Bacteria</taxon>
        <taxon>Pseudomonadati</taxon>
        <taxon>Pseudomonadota</taxon>
        <taxon>Betaproteobacteria</taxon>
        <taxon>Burkholderiales</taxon>
        <taxon>Burkholderiaceae</taxon>
        <taxon>Caballeronia</taxon>
    </lineage>
</organism>
<gene>
    <name evidence="1" type="ORF">GCM10010985_51480</name>
</gene>
<sequence>MVEALVDSEFHLAGIGAKLAETELIPVDIELTAVESIVDTDLDVPSVTANA</sequence>
<accession>A0ABQ1S4Q3</accession>
<proteinExistence type="predicted"/>
<dbReference type="RefSeq" id="WP_160174758.1">
    <property type="nucleotide sequence ID" value="NZ_BMEG01000011.1"/>
</dbReference>
<dbReference type="EMBL" id="BMEG01000011">
    <property type="protein sequence ID" value="GGD90551.1"/>
    <property type="molecule type" value="Genomic_DNA"/>
</dbReference>
<protein>
    <submittedName>
        <fullName evidence="1">Uncharacterized protein</fullName>
    </submittedName>
</protein>
<comment type="caution">
    <text evidence="1">The sequence shown here is derived from an EMBL/GenBank/DDBJ whole genome shotgun (WGS) entry which is preliminary data.</text>
</comment>
<evidence type="ECO:0000313" key="1">
    <source>
        <dbReference type="EMBL" id="GGD90551.1"/>
    </source>
</evidence>
<reference evidence="2" key="1">
    <citation type="journal article" date="2019" name="Int. J. Syst. Evol. Microbiol.">
        <title>The Global Catalogue of Microorganisms (GCM) 10K type strain sequencing project: providing services to taxonomists for standard genome sequencing and annotation.</title>
        <authorList>
            <consortium name="The Broad Institute Genomics Platform"/>
            <consortium name="The Broad Institute Genome Sequencing Center for Infectious Disease"/>
            <person name="Wu L."/>
            <person name="Ma J."/>
        </authorList>
    </citation>
    <scope>NUCLEOTIDE SEQUENCE [LARGE SCALE GENOMIC DNA]</scope>
    <source>
        <strain evidence="2">CGMCC 1.11013</strain>
    </source>
</reference>